<dbReference type="PANTHER" id="PTHR37943:SF1">
    <property type="entry name" value="PROTEIN VES"/>
    <property type="match status" value="1"/>
</dbReference>
<dbReference type="Proteomes" id="UP000216024">
    <property type="component" value="Unassembled WGS sequence"/>
</dbReference>
<dbReference type="SUPFAM" id="SSF51182">
    <property type="entry name" value="RmlC-like cupins"/>
    <property type="match status" value="1"/>
</dbReference>
<dbReference type="PANTHER" id="PTHR37943">
    <property type="entry name" value="PROTEIN VES"/>
    <property type="match status" value="1"/>
</dbReference>
<gene>
    <name evidence="1" type="ORF">CCE28_03945</name>
</gene>
<evidence type="ECO:0008006" key="3">
    <source>
        <dbReference type="Google" id="ProtNLM"/>
    </source>
</evidence>
<dbReference type="InterPro" id="IPR011051">
    <property type="entry name" value="RmlC_Cupin_sf"/>
</dbReference>
<dbReference type="InterPro" id="IPR010282">
    <property type="entry name" value="Uncharacterised_HutD/Ves"/>
</dbReference>
<dbReference type="Gene3D" id="2.60.120.10">
    <property type="entry name" value="Jelly Rolls"/>
    <property type="match status" value="1"/>
</dbReference>
<dbReference type="EMBL" id="NIBG01000002">
    <property type="protein sequence ID" value="PAB60700.1"/>
    <property type="molecule type" value="Genomic_DNA"/>
</dbReference>
<dbReference type="AlphaFoldDB" id="A0A267MPP8"/>
<dbReference type="OrthoDB" id="9786443at2"/>
<dbReference type="Pfam" id="PF05962">
    <property type="entry name" value="HutD"/>
    <property type="match status" value="1"/>
</dbReference>
<reference evidence="1 2" key="1">
    <citation type="submission" date="2017-06" db="EMBL/GenBank/DDBJ databases">
        <title>Draft genome sequence of anaerobic fermentative bacterium Anaeromicrobium sediminis DY2726D isolated from West Pacific Ocean sediments.</title>
        <authorList>
            <person name="Zeng X."/>
        </authorList>
    </citation>
    <scope>NUCLEOTIDE SEQUENCE [LARGE SCALE GENOMIC DNA]</scope>
    <source>
        <strain evidence="1 2">DY2726D</strain>
    </source>
</reference>
<evidence type="ECO:0000313" key="2">
    <source>
        <dbReference type="Proteomes" id="UP000216024"/>
    </source>
</evidence>
<sequence length="196" mass="22188">MNYNIELIKGSDLITRQWSGGTTTEIAIRPKDSIYKDKNFKWRISSAKVEVDESTFTSLPNVDRILMVLKGELKLEHEGHHSCELREFDQDSFSGDWTTKSFGKVTDFNLMTIGCSGRVEPIKLDENNVVSFSEEENQDVALYCVNGETHVEIDEEESIILKEGDTCLISSIKEKVAISILNKESKANVVKVNVMY</sequence>
<dbReference type="RefSeq" id="WP_095131189.1">
    <property type="nucleotide sequence ID" value="NZ_NIBG01000002.1"/>
</dbReference>
<proteinExistence type="predicted"/>
<dbReference type="InterPro" id="IPR014710">
    <property type="entry name" value="RmlC-like_jellyroll"/>
</dbReference>
<keyword evidence="2" id="KW-1185">Reference proteome</keyword>
<name>A0A267MPP8_9FIRM</name>
<protein>
    <recommendedName>
        <fullName evidence="3">HutD-family protein</fullName>
    </recommendedName>
</protein>
<accession>A0A267MPP8</accession>
<organism evidence="1 2">
    <name type="scientific">Anaeromicrobium sediminis</name>
    <dbReference type="NCBI Taxonomy" id="1478221"/>
    <lineage>
        <taxon>Bacteria</taxon>
        <taxon>Bacillati</taxon>
        <taxon>Bacillota</taxon>
        <taxon>Clostridia</taxon>
        <taxon>Peptostreptococcales</taxon>
        <taxon>Thermotaleaceae</taxon>
        <taxon>Anaeromicrobium</taxon>
    </lineage>
</organism>
<comment type="caution">
    <text evidence="1">The sequence shown here is derived from an EMBL/GenBank/DDBJ whole genome shotgun (WGS) entry which is preliminary data.</text>
</comment>
<evidence type="ECO:0000313" key="1">
    <source>
        <dbReference type="EMBL" id="PAB60700.1"/>
    </source>
</evidence>